<dbReference type="AlphaFoldDB" id="A0A1C7AF07"/>
<dbReference type="OrthoDB" id="6089795at2"/>
<feature type="chain" id="PRO_5008752404" description="EF-hand domain-containing protein" evidence="2">
    <location>
        <begin position="30"/>
        <end position="117"/>
    </location>
</feature>
<keyword evidence="2" id="KW-0732">Signal</keyword>
<dbReference type="EMBL" id="AP014936">
    <property type="protein sequence ID" value="BAU49796.1"/>
    <property type="molecule type" value="Genomic_DNA"/>
</dbReference>
<evidence type="ECO:0000256" key="1">
    <source>
        <dbReference type="SAM" id="MobiDB-lite"/>
    </source>
</evidence>
<dbReference type="GO" id="GO:0005509">
    <property type="term" value="F:calcium ion binding"/>
    <property type="evidence" value="ECO:0007669"/>
    <property type="project" value="InterPro"/>
</dbReference>
<gene>
    <name evidence="4" type="ORF">SVA_3248</name>
</gene>
<evidence type="ECO:0000256" key="2">
    <source>
        <dbReference type="SAM" id="SignalP"/>
    </source>
</evidence>
<feature type="compositionally biased region" description="Polar residues" evidence="1">
    <location>
        <begin position="51"/>
        <end position="60"/>
    </location>
</feature>
<dbReference type="Proteomes" id="UP000218899">
    <property type="component" value="Chromosome"/>
</dbReference>
<keyword evidence="5" id="KW-1185">Reference proteome</keyword>
<proteinExistence type="predicted"/>
<dbReference type="PROSITE" id="PS00018">
    <property type="entry name" value="EF_HAND_1"/>
    <property type="match status" value="1"/>
</dbReference>
<dbReference type="InterPro" id="IPR018247">
    <property type="entry name" value="EF_Hand_1_Ca_BS"/>
</dbReference>
<dbReference type="SUPFAM" id="SSF47473">
    <property type="entry name" value="EF-hand"/>
    <property type="match status" value="1"/>
</dbReference>
<evidence type="ECO:0000259" key="3">
    <source>
        <dbReference type="PROSITE" id="PS50222"/>
    </source>
</evidence>
<name>A0A1C7AF07_9GAMM</name>
<accession>A0A1C7AF07</accession>
<feature type="compositionally biased region" description="Basic and acidic residues" evidence="1">
    <location>
        <begin position="83"/>
        <end position="99"/>
    </location>
</feature>
<organism evidence="4 5">
    <name type="scientific">Sulfurifustis variabilis</name>
    <dbReference type="NCBI Taxonomy" id="1675686"/>
    <lineage>
        <taxon>Bacteria</taxon>
        <taxon>Pseudomonadati</taxon>
        <taxon>Pseudomonadota</taxon>
        <taxon>Gammaproteobacteria</taxon>
        <taxon>Acidiferrobacterales</taxon>
        <taxon>Acidiferrobacteraceae</taxon>
        <taxon>Sulfurifustis</taxon>
    </lineage>
</organism>
<feature type="region of interest" description="Disordered" evidence="1">
    <location>
        <begin position="31"/>
        <end position="117"/>
    </location>
</feature>
<evidence type="ECO:0000313" key="5">
    <source>
        <dbReference type="Proteomes" id="UP000218899"/>
    </source>
</evidence>
<evidence type="ECO:0000313" key="4">
    <source>
        <dbReference type="EMBL" id="BAU49796.1"/>
    </source>
</evidence>
<protein>
    <recommendedName>
        <fullName evidence="3">EF-hand domain-containing protein</fullName>
    </recommendedName>
</protein>
<dbReference type="PROSITE" id="PS50222">
    <property type="entry name" value="EF_HAND_2"/>
    <property type="match status" value="1"/>
</dbReference>
<dbReference type="InterPro" id="IPR011992">
    <property type="entry name" value="EF-hand-dom_pair"/>
</dbReference>
<sequence>MLQVYTLSSARKALLVVFALSTFSGSAFAAGESVRSGGSAKSLRTGPGSATFESLDSNRSGFIEQGEADSSPGLGFISADTDGDGRLDRQEFEAARRGEPVPGGDGGGAPVVPGSTP</sequence>
<feature type="domain" description="EF-hand" evidence="3">
    <location>
        <begin position="76"/>
        <end position="102"/>
    </location>
</feature>
<reference evidence="4 5" key="1">
    <citation type="submission" date="2015-08" db="EMBL/GenBank/DDBJ databases">
        <title>Complete genome sequence of Sulfurifustis variabilis.</title>
        <authorList>
            <person name="Miura A."/>
            <person name="Kojima H."/>
            <person name="Fukui M."/>
        </authorList>
    </citation>
    <scope>NUCLEOTIDE SEQUENCE [LARGE SCALE GENOMIC DNA]</scope>
    <source>
        <strain evidence="5">skN76</strain>
    </source>
</reference>
<dbReference type="Pfam" id="PF13202">
    <property type="entry name" value="EF-hand_5"/>
    <property type="match status" value="2"/>
</dbReference>
<dbReference type="RefSeq" id="WP_096462154.1">
    <property type="nucleotide sequence ID" value="NZ_AP014936.1"/>
</dbReference>
<dbReference type="KEGG" id="sva:SVA_3248"/>
<dbReference type="InterPro" id="IPR002048">
    <property type="entry name" value="EF_hand_dom"/>
</dbReference>
<feature type="signal peptide" evidence="2">
    <location>
        <begin position="1"/>
        <end position="29"/>
    </location>
</feature>
<dbReference type="Gene3D" id="1.10.238.10">
    <property type="entry name" value="EF-hand"/>
    <property type="match status" value="1"/>
</dbReference>